<dbReference type="InterPro" id="IPR012106">
    <property type="entry name" value="Phage_Mu_Gp1"/>
</dbReference>
<dbReference type="Proteomes" id="UP000184442">
    <property type="component" value="Unassembled WGS sequence"/>
</dbReference>
<sequence length="347" mass="39044">MISNSIDLKGVPNEIKILPLGLVKSQKGDFYVDKSSYNLISQNFISRKIDLVIDYEHQTLKDVQAPAGGWIKSLILKNDGIYAKVEWTPKAIEYLRNKEYRYLSPVVLVNKGNKKAVALHSVALTNTPAIDGMEAIINSLDNNIKGAENMDISGKEENKKTVEQSANIQDELQAIIKELGLKPDSELQEILEAIQALKNSKTESEIIVNKLKAEKIRNESDELVQIALSIGQISEEQKEWAVSRCMEDIDGFRMFVNGAYQKERDNLISLALKTGKILPFQKTWAEQLADKDISILKTFVNQAKPVIQYGELEYFKDEIPRGKEANASSPISEILGLSDEDIRKYSR</sequence>
<evidence type="ECO:0000313" key="1">
    <source>
        <dbReference type="EMBL" id="SHI83941.1"/>
    </source>
</evidence>
<accession>A0A1M6EES3</accession>
<evidence type="ECO:0000313" key="2">
    <source>
        <dbReference type="Proteomes" id="UP000184442"/>
    </source>
</evidence>
<gene>
    <name evidence="1" type="ORF">SAMN02745176_01526</name>
</gene>
<organism evidence="1 2">
    <name type="scientific">Lutispora thermophila DSM 19022</name>
    <dbReference type="NCBI Taxonomy" id="1122184"/>
    <lineage>
        <taxon>Bacteria</taxon>
        <taxon>Bacillati</taxon>
        <taxon>Bacillota</taxon>
        <taxon>Clostridia</taxon>
        <taxon>Lutisporales</taxon>
        <taxon>Lutisporaceae</taxon>
        <taxon>Lutispora</taxon>
    </lineage>
</organism>
<protein>
    <submittedName>
        <fullName evidence="1">Mu-like prophage I protein</fullName>
    </submittedName>
</protein>
<name>A0A1M6EES3_9FIRM</name>
<dbReference type="STRING" id="1122184.SAMN02745176_01526"/>
<reference evidence="1 2" key="1">
    <citation type="submission" date="2016-11" db="EMBL/GenBank/DDBJ databases">
        <authorList>
            <person name="Jaros S."/>
            <person name="Januszkiewicz K."/>
            <person name="Wedrychowicz H."/>
        </authorList>
    </citation>
    <scope>NUCLEOTIDE SEQUENCE [LARGE SCALE GENOMIC DNA]</scope>
    <source>
        <strain evidence="1 2">DSM 19022</strain>
    </source>
</reference>
<dbReference type="Pfam" id="PF10123">
    <property type="entry name" value="Mu-like_Pro"/>
    <property type="match status" value="2"/>
</dbReference>
<keyword evidence="2" id="KW-1185">Reference proteome</keyword>
<dbReference type="EMBL" id="FQZS01000009">
    <property type="protein sequence ID" value="SHI83941.1"/>
    <property type="molecule type" value="Genomic_DNA"/>
</dbReference>
<dbReference type="AlphaFoldDB" id="A0A1M6EES3"/>
<dbReference type="PIRSF" id="PIRSF016624">
    <property type="entry name" value="Mu_prophg_I"/>
    <property type="match status" value="1"/>
</dbReference>
<proteinExistence type="predicted"/>